<dbReference type="Pfam" id="PF00072">
    <property type="entry name" value="Response_reg"/>
    <property type="match status" value="1"/>
</dbReference>
<dbReference type="CDD" id="cd17546">
    <property type="entry name" value="REC_hyHK_CKI1_RcsC-like"/>
    <property type="match status" value="1"/>
</dbReference>
<dbReference type="SMART" id="SM00448">
    <property type="entry name" value="REC"/>
    <property type="match status" value="1"/>
</dbReference>
<dbReference type="Proteomes" id="UP000622797">
    <property type="component" value="Unassembled WGS sequence"/>
</dbReference>
<dbReference type="PANTHER" id="PTHR43719">
    <property type="entry name" value="TWO-COMPONENT HISTIDINE KINASE"/>
    <property type="match status" value="1"/>
</dbReference>
<dbReference type="OrthoDB" id="303614at2759"/>
<keyword evidence="8" id="KW-1185">Reference proteome</keyword>
<feature type="domain" description="Histidine kinase" evidence="5">
    <location>
        <begin position="588"/>
        <end position="885"/>
    </location>
</feature>
<dbReference type="Gene3D" id="3.30.565.10">
    <property type="entry name" value="Histidine kinase-like ATPase, C-terminal domain"/>
    <property type="match status" value="1"/>
</dbReference>
<evidence type="ECO:0008006" key="9">
    <source>
        <dbReference type="Google" id="ProtNLM"/>
    </source>
</evidence>
<dbReference type="CDD" id="cd00082">
    <property type="entry name" value="HisKA"/>
    <property type="match status" value="1"/>
</dbReference>
<evidence type="ECO:0000259" key="5">
    <source>
        <dbReference type="PROSITE" id="PS50109"/>
    </source>
</evidence>
<dbReference type="InterPro" id="IPR050956">
    <property type="entry name" value="2C_system_His_kinase"/>
</dbReference>
<evidence type="ECO:0000256" key="3">
    <source>
        <dbReference type="SAM" id="Coils"/>
    </source>
</evidence>
<dbReference type="InterPro" id="IPR005467">
    <property type="entry name" value="His_kinase_dom"/>
</dbReference>
<dbReference type="Pfam" id="PF02518">
    <property type="entry name" value="HATPase_c"/>
    <property type="match status" value="1"/>
</dbReference>
<evidence type="ECO:0000259" key="6">
    <source>
        <dbReference type="PROSITE" id="PS50110"/>
    </source>
</evidence>
<dbReference type="SMART" id="SM00387">
    <property type="entry name" value="HATPase_c"/>
    <property type="match status" value="1"/>
</dbReference>
<feature type="region of interest" description="Disordered" evidence="4">
    <location>
        <begin position="364"/>
        <end position="406"/>
    </location>
</feature>
<name>A0A8H4U991_9HYPO</name>
<feature type="coiled-coil region" evidence="3">
    <location>
        <begin position="261"/>
        <end position="288"/>
    </location>
</feature>
<feature type="domain" description="Response regulatory" evidence="6">
    <location>
        <begin position="1123"/>
        <end position="1244"/>
    </location>
</feature>
<sequence length="1246" mass="136555">MAGCKVSEASRERETYKYDSVLVAKSARNDVANLIPPSSLRPCSDSAMSALAQVALLRLGASRAMISLFDRHHQHIIAEATPALRVSTKADPPASGPDSLWLCGTAIPRGMGICDHVLVAQELDDQSQPTSSSRLPVTVIGDLAANDEFQSSWYFKSRPEHRFYSGVPIRTRRGINIGVLCVFDNKPWVTFDEASIQIMRDISASILGQLELTRSGDGCRPGERMVRGLGSYVEGKATMSGWQTSFTHAFDTDLGTEEGALNQTQQSLQNQQDHAEAAAKAAADMEQNTIPDTIVLESPSAERPSSPFHQTDKPSHPVAAGEESRQAQLNQIFSKAANILRESIEVEGVLFLDANIGSFAGRVRSGSVRRENQPQGRSSSASSSSSTGRDHISISSPRNSGESQVPATLCPVLGFSTSMTSSINGQVPTGRSRSVPERQLQKLLNRHPKGKIFNFDDQGVMASSDPSSEDAAVAAYQAQKARALQDGQVGGNRNPLRRARDPFSRKNEGMALRDLFPGARSVAFVPAWDSHRQRWFSGCFVYTMTPTRIFTVQGELSYLKAFNAVIMADVAMMESSIVSMATTSLLSSLSHELRSPLHGIVLCAELLSDTALDVFQGDVLRSLEVCGRTLLDTINHLLDWTRINNFVKVPKDQSLNPSMAARRGRQSDQQSSPIDGMMHITSNLDVDMLVEEVVECIYAGHTYQQQSASLFRANSSSELTNRDPYTRLDGMEVVDSTKAEGKNNSGEAGPDMVLMMLDIDPAVDWAFNVESGALRRIIMNLCGNALKYTTQGFVKVVVYQDPPGQGRPRDRVVHIEIIDTGAGIGQDYLNHRLFAPFTQENTHSSGAGLGLSLVRKFVRALGGSIHVQSKVGTGTRVIVKLPLQAAGLESTETAPGRDEFNAQVIELSGLRVCINGFSSSRSGSESHRWNMGEFNEQALLEKVCHDWLRMQVVGSPSNAEFIPDLVICDESHLESIATQTRDELSSPVVVVCRSAAVARQLDRSHRSLQRLNWGLFSFISRPVGPRKLAKAFVLCFRRWTKLQAAAADRASISTILDEPPTVMAMDVESTEDKPDNKSAAYFDIVPTPTPNKRRVQPNDEEEAHTPMPSASSKRHSHPSHEPRFLLVEDNAINMKILQTYMKKLGLVYDSASNGLQALESYKAKEGCYKCILMDISMPVMDGFESTRLIRGFEKSLDLPRSHVVAISGLASKDAQEEAFANGLDLFLSKPVHLKELSHILKDRNLI</sequence>
<keyword evidence="1 2" id="KW-0597">Phosphoprotein</keyword>
<gene>
    <name evidence="7" type="ORF">FSARC_1225</name>
</gene>
<dbReference type="PANTHER" id="PTHR43719:SF11">
    <property type="entry name" value="HISTIDINE KINASE_RESPONSE REGULATOR, PUTATIVE-RELATED"/>
    <property type="match status" value="1"/>
</dbReference>
<accession>A0A8H4U991</accession>
<comment type="caution">
    <text evidence="7">The sequence shown here is derived from an EMBL/GenBank/DDBJ whole genome shotgun (WGS) entry which is preliminary data.</text>
</comment>
<feature type="region of interest" description="Disordered" evidence="4">
    <location>
        <begin position="298"/>
        <end position="325"/>
    </location>
</feature>
<dbReference type="InterPro" id="IPR003661">
    <property type="entry name" value="HisK_dim/P_dom"/>
</dbReference>
<organism evidence="7 8">
    <name type="scientific">Fusarium sarcochroum</name>
    <dbReference type="NCBI Taxonomy" id="1208366"/>
    <lineage>
        <taxon>Eukaryota</taxon>
        <taxon>Fungi</taxon>
        <taxon>Dikarya</taxon>
        <taxon>Ascomycota</taxon>
        <taxon>Pezizomycotina</taxon>
        <taxon>Sordariomycetes</taxon>
        <taxon>Hypocreomycetidae</taxon>
        <taxon>Hypocreales</taxon>
        <taxon>Nectriaceae</taxon>
        <taxon>Fusarium</taxon>
        <taxon>Fusarium lateritium species complex</taxon>
    </lineage>
</organism>
<dbReference type="SUPFAM" id="SSF55874">
    <property type="entry name" value="ATPase domain of HSP90 chaperone/DNA topoisomerase II/histidine kinase"/>
    <property type="match status" value="1"/>
</dbReference>
<dbReference type="InterPro" id="IPR001789">
    <property type="entry name" value="Sig_transdc_resp-reg_receiver"/>
</dbReference>
<dbReference type="InterPro" id="IPR003594">
    <property type="entry name" value="HATPase_dom"/>
</dbReference>
<dbReference type="InterPro" id="IPR004358">
    <property type="entry name" value="Sig_transdc_His_kin-like_C"/>
</dbReference>
<evidence type="ECO:0000256" key="1">
    <source>
        <dbReference type="ARBA" id="ARBA00022553"/>
    </source>
</evidence>
<dbReference type="Gene3D" id="3.40.50.2300">
    <property type="match status" value="1"/>
</dbReference>
<dbReference type="Pfam" id="PF00512">
    <property type="entry name" value="HisKA"/>
    <property type="match status" value="1"/>
</dbReference>
<dbReference type="InterPro" id="IPR029016">
    <property type="entry name" value="GAF-like_dom_sf"/>
</dbReference>
<dbReference type="SMART" id="SM00388">
    <property type="entry name" value="HisKA"/>
    <property type="match status" value="1"/>
</dbReference>
<dbReference type="PROSITE" id="PS50109">
    <property type="entry name" value="HIS_KIN"/>
    <property type="match status" value="1"/>
</dbReference>
<dbReference type="InterPro" id="IPR036890">
    <property type="entry name" value="HATPase_C_sf"/>
</dbReference>
<dbReference type="AlphaFoldDB" id="A0A8H4U991"/>
<feature type="region of interest" description="Disordered" evidence="4">
    <location>
        <begin position="1070"/>
        <end position="1120"/>
    </location>
</feature>
<dbReference type="PROSITE" id="PS50110">
    <property type="entry name" value="RESPONSE_REGULATORY"/>
    <property type="match status" value="1"/>
</dbReference>
<dbReference type="Gene3D" id="3.30.450.40">
    <property type="match status" value="1"/>
</dbReference>
<evidence type="ECO:0000313" key="7">
    <source>
        <dbReference type="EMBL" id="KAF4972150.1"/>
    </source>
</evidence>
<feature type="compositionally biased region" description="Polar residues" evidence="4">
    <location>
        <begin position="393"/>
        <end position="406"/>
    </location>
</feature>
<dbReference type="InterPro" id="IPR011006">
    <property type="entry name" value="CheY-like_superfamily"/>
</dbReference>
<dbReference type="PRINTS" id="PR00344">
    <property type="entry name" value="BCTRLSENSOR"/>
</dbReference>
<proteinExistence type="predicted"/>
<dbReference type="SUPFAM" id="SSF55781">
    <property type="entry name" value="GAF domain-like"/>
    <property type="match status" value="1"/>
</dbReference>
<evidence type="ECO:0000256" key="4">
    <source>
        <dbReference type="SAM" id="MobiDB-lite"/>
    </source>
</evidence>
<dbReference type="InterPro" id="IPR036097">
    <property type="entry name" value="HisK_dim/P_sf"/>
</dbReference>
<dbReference type="Gene3D" id="1.10.287.130">
    <property type="match status" value="1"/>
</dbReference>
<keyword evidence="3" id="KW-0175">Coiled coil</keyword>
<dbReference type="SUPFAM" id="SSF47384">
    <property type="entry name" value="Homodimeric domain of signal transducing histidine kinase"/>
    <property type="match status" value="1"/>
</dbReference>
<reference evidence="7" key="1">
    <citation type="journal article" date="2020" name="BMC Genomics">
        <title>Correction to: Identification and distribution of gene clusters required for synthesis of sphingolipid metabolism inhibitors in diverse species of the filamentous fungus Fusarium.</title>
        <authorList>
            <person name="Kim H.S."/>
            <person name="Lohmar J.M."/>
            <person name="Busman M."/>
            <person name="Brown D.W."/>
            <person name="Naumann T.A."/>
            <person name="Divon H.H."/>
            <person name="Lysoe E."/>
            <person name="Uhlig S."/>
            <person name="Proctor R.H."/>
        </authorList>
    </citation>
    <scope>NUCLEOTIDE SEQUENCE</scope>
    <source>
        <strain evidence="7">NRRL 20472</strain>
    </source>
</reference>
<dbReference type="GO" id="GO:0000155">
    <property type="term" value="F:phosphorelay sensor kinase activity"/>
    <property type="evidence" value="ECO:0007669"/>
    <property type="project" value="InterPro"/>
</dbReference>
<dbReference type="EMBL" id="JABEXW010000067">
    <property type="protein sequence ID" value="KAF4972150.1"/>
    <property type="molecule type" value="Genomic_DNA"/>
</dbReference>
<evidence type="ECO:0000313" key="8">
    <source>
        <dbReference type="Proteomes" id="UP000622797"/>
    </source>
</evidence>
<dbReference type="SUPFAM" id="SSF52172">
    <property type="entry name" value="CheY-like"/>
    <property type="match status" value="1"/>
</dbReference>
<feature type="modified residue" description="4-aspartylphosphate" evidence="2">
    <location>
        <position position="1174"/>
    </location>
</feature>
<reference evidence="7" key="2">
    <citation type="submission" date="2020-05" db="EMBL/GenBank/DDBJ databases">
        <authorList>
            <person name="Kim H.-S."/>
            <person name="Proctor R.H."/>
            <person name="Brown D.W."/>
        </authorList>
    </citation>
    <scope>NUCLEOTIDE SEQUENCE</scope>
    <source>
        <strain evidence="7">NRRL 20472</strain>
    </source>
</reference>
<evidence type="ECO:0000256" key="2">
    <source>
        <dbReference type="PROSITE-ProRule" id="PRU00169"/>
    </source>
</evidence>
<protein>
    <recommendedName>
        <fullName evidence="9">Histidine kinase</fullName>
    </recommendedName>
</protein>